<dbReference type="GO" id="GO:0004497">
    <property type="term" value="F:monooxygenase activity"/>
    <property type="evidence" value="ECO:0007669"/>
    <property type="project" value="UniProtKB-KW"/>
</dbReference>
<dbReference type="PANTHER" id="PTHR42978">
    <property type="entry name" value="QUORUM-QUENCHING LACTONASE YTNP-RELATED-RELATED"/>
    <property type="match status" value="1"/>
</dbReference>
<dbReference type="InterPro" id="IPR051013">
    <property type="entry name" value="MBL_superfamily_lactonases"/>
</dbReference>
<keyword evidence="3" id="KW-0378">Hydrolase</keyword>
<dbReference type="InterPro" id="IPR036866">
    <property type="entry name" value="RibonucZ/Hydroxyglut_hydro"/>
</dbReference>
<organism evidence="6 7">
    <name type="scientific">Colletotrichum trifolii</name>
    <dbReference type="NCBI Taxonomy" id="5466"/>
    <lineage>
        <taxon>Eukaryota</taxon>
        <taxon>Fungi</taxon>
        <taxon>Dikarya</taxon>
        <taxon>Ascomycota</taxon>
        <taxon>Pezizomycotina</taxon>
        <taxon>Sordariomycetes</taxon>
        <taxon>Hypocreomycetidae</taxon>
        <taxon>Glomerellales</taxon>
        <taxon>Glomerellaceae</taxon>
        <taxon>Colletotrichum</taxon>
        <taxon>Colletotrichum orbiculare species complex</taxon>
    </lineage>
</organism>
<comment type="similarity">
    <text evidence="1">Belongs to the metallo-beta-lactamase superfamily.</text>
</comment>
<sequence length="394" mass="43839">MANIPESDNVVRVKLIDTTAAMVGQNTAFVSPVVPGHEVINFRALSFLLEHDGLGKKALFDLGVRKDYWNLPKTVQQGIIGENCTVFGMRVDKGIDEVLKEGGVDLSTIDYAIWSHAHFDHRGDMAVFPKSTSLIVGPGYLSDKSRPGGVSDPAAAPEFADRRLEEARFDGGLAVGRFRAQDFFGDGSLYLLEAPGHQPEHVCALARTTPSSDTGGATFVFLGGDICHFAGVFRPTEETPFPDEIPESAISPRRDWASRSVCPCSFFTPHHPNAESEDAARKEPWYKLPVGEHTVYTDLQQAATSVSRISELDVRDDVMVCLAHDASLLGVLPVFNKQPERDINEWRNERWKETTYWSWLNEVAVDGKKPREPEVEGFWRDGEQWDYEAFKADL</sequence>
<dbReference type="InterPro" id="IPR001279">
    <property type="entry name" value="Metallo-B-lactamas"/>
</dbReference>
<protein>
    <submittedName>
        <fullName evidence="6">Cytochrome P450 monooxygenase andK</fullName>
    </submittedName>
</protein>
<evidence type="ECO:0000256" key="2">
    <source>
        <dbReference type="ARBA" id="ARBA00022723"/>
    </source>
</evidence>
<dbReference type="EMBL" id="RYZW01000042">
    <property type="protein sequence ID" value="TDZ58661.1"/>
    <property type="molecule type" value="Genomic_DNA"/>
</dbReference>
<evidence type="ECO:0000256" key="1">
    <source>
        <dbReference type="ARBA" id="ARBA00007749"/>
    </source>
</evidence>
<dbReference type="CDD" id="cd07730">
    <property type="entry name" value="metallo-hydrolase-like_MBL-fold"/>
    <property type="match status" value="1"/>
</dbReference>
<evidence type="ECO:0000259" key="5">
    <source>
        <dbReference type="SMART" id="SM00849"/>
    </source>
</evidence>
<feature type="domain" description="Metallo-beta-lactamase" evidence="5">
    <location>
        <begin position="43"/>
        <end position="265"/>
    </location>
</feature>
<dbReference type="STRING" id="5466.A0A4R8RF85"/>
<reference evidence="6 7" key="1">
    <citation type="submission" date="2018-12" db="EMBL/GenBank/DDBJ databases">
        <title>Genome sequence and assembly of Colletotrichum trifolii.</title>
        <authorList>
            <person name="Gan P."/>
            <person name="Shirasu K."/>
        </authorList>
    </citation>
    <scope>NUCLEOTIDE SEQUENCE [LARGE SCALE GENOMIC DNA]</scope>
    <source>
        <strain evidence="6 7">543-2</strain>
    </source>
</reference>
<keyword evidence="7" id="KW-1185">Reference proteome</keyword>
<keyword evidence="2" id="KW-0479">Metal-binding</keyword>
<evidence type="ECO:0000313" key="7">
    <source>
        <dbReference type="Proteomes" id="UP000295703"/>
    </source>
</evidence>
<dbReference type="Pfam" id="PF00753">
    <property type="entry name" value="Lactamase_B"/>
    <property type="match status" value="1"/>
</dbReference>
<accession>A0A4R8RF85</accession>
<dbReference type="Proteomes" id="UP000295703">
    <property type="component" value="Unassembled WGS sequence"/>
</dbReference>
<dbReference type="GO" id="GO:0016787">
    <property type="term" value="F:hydrolase activity"/>
    <property type="evidence" value="ECO:0007669"/>
    <property type="project" value="UniProtKB-KW"/>
</dbReference>
<dbReference type="PANTHER" id="PTHR42978:SF5">
    <property type="entry name" value="METALLO-BETA-LACTAMASE DOMAIN-CONTAINING PROTEIN"/>
    <property type="match status" value="1"/>
</dbReference>
<keyword evidence="6" id="KW-0560">Oxidoreductase</keyword>
<comment type="caution">
    <text evidence="6">The sequence shown here is derived from an EMBL/GenBank/DDBJ whole genome shotgun (WGS) entry which is preliminary data.</text>
</comment>
<keyword evidence="6" id="KW-0503">Monooxygenase</keyword>
<gene>
    <name evidence="6" type="primary">andK-0</name>
    <name evidence="6" type="ORF">CTRI78_v005204</name>
</gene>
<evidence type="ECO:0000313" key="6">
    <source>
        <dbReference type="EMBL" id="TDZ58661.1"/>
    </source>
</evidence>
<evidence type="ECO:0000256" key="3">
    <source>
        <dbReference type="ARBA" id="ARBA00022801"/>
    </source>
</evidence>
<dbReference type="AlphaFoldDB" id="A0A4R8RF85"/>
<evidence type="ECO:0000256" key="4">
    <source>
        <dbReference type="ARBA" id="ARBA00022833"/>
    </source>
</evidence>
<name>A0A4R8RF85_COLTR</name>
<proteinExistence type="inferred from homology"/>
<keyword evidence="4" id="KW-0862">Zinc</keyword>
<dbReference type="GO" id="GO:0046872">
    <property type="term" value="F:metal ion binding"/>
    <property type="evidence" value="ECO:0007669"/>
    <property type="project" value="UniProtKB-KW"/>
</dbReference>
<dbReference type="SUPFAM" id="SSF56281">
    <property type="entry name" value="Metallo-hydrolase/oxidoreductase"/>
    <property type="match status" value="1"/>
</dbReference>
<dbReference type="SMART" id="SM00849">
    <property type="entry name" value="Lactamase_B"/>
    <property type="match status" value="1"/>
</dbReference>
<dbReference type="Gene3D" id="3.60.15.10">
    <property type="entry name" value="Ribonuclease Z/Hydroxyacylglutathione hydrolase-like"/>
    <property type="match status" value="1"/>
</dbReference>